<dbReference type="RefSeq" id="WP_216632967.1">
    <property type="nucleotide sequence ID" value="NZ_JAHLQN010000001.1"/>
</dbReference>
<comment type="caution">
    <text evidence="1">The sequence shown here is derived from an EMBL/GenBank/DDBJ whole genome shotgun (WGS) entry which is preliminary data.</text>
</comment>
<reference evidence="1 2" key="1">
    <citation type="submission" date="2021-06" db="EMBL/GenBank/DDBJ databases">
        <authorList>
            <person name="Sun Q."/>
            <person name="Li D."/>
        </authorList>
    </citation>
    <scope>NUCLEOTIDE SEQUENCE [LARGE SCALE GENOMIC DNA]</scope>
    <source>
        <strain evidence="1 2">MSJ-2</strain>
    </source>
</reference>
<proteinExistence type="predicted"/>
<dbReference type="PANTHER" id="PTHR43881:SF1">
    <property type="entry name" value="GAMMA-GLUTAMYLTRANSPEPTIDASE (AFU_ORTHOLOGUE AFUA_4G13580)"/>
    <property type="match status" value="1"/>
</dbReference>
<dbReference type="Proteomes" id="UP000787672">
    <property type="component" value="Unassembled WGS sequence"/>
</dbReference>
<accession>A0ABS6FBG9</accession>
<protein>
    <submittedName>
        <fullName evidence="1">Gamma-glutamyltransferase family protein</fullName>
    </submittedName>
</protein>
<evidence type="ECO:0000313" key="2">
    <source>
        <dbReference type="Proteomes" id="UP000787672"/>
    </source>
</evidence>
<sequence length="533" mass="57535">MNFDPLERRYPSRRGVIFGRCAVAASQPLAAQAGLDVLKEGGNAVDAAIAAAAVLTVAEPTSNGLGSDAFALIWNGRRLYGLNGSGCSPASISARALSGQREVPRFGWTPVTVPGAAGAWAEMWRRFGRLPFPRLLQSAVDAARNGVVVQPATARSWRQALELHSRELHGPEFEEWFRVFAPGGAAPRPGELWRSEDHARTLEEMARTECESLYRGGLAERIDRASRENGGFLRKEDLHAYRPEWVEPISVGYRGYEVCEIPPNGCGIAALMALNILKNMSLGEKERGDSCHKLMEAMKLAYSDAREYVADPRYMDYSPEELLSPGYGAARAALIGDQALEPAPGAPPKGGTVYFCTADAEGNMVSFIQSSYVGFGSAVVVPGTGITLQNRGCGFNLRPGHPSCLGGGKRPCHSILPGFLMKDGQAVGAFGVMGGAMQPQGHLQVVTNTIDFGLSPQDSLDAPRWQWTGGREILVEPGFSREIAEELRRRGHEVRFAQGSDSFGRGQIIWRDRETGILCVGTESRCDSAAAIL</sequence>
<dbReference type="InterPro" id="IPR052896">
    <property type="entry name" value="GGT-like_enzyme"/>
</dbReference>
<dbReference type="Pfam" id="PF01019">
    <property type="entry name" value="G_glu_transpept"/>
    <property type="match status" value="1"/>
</dbReference>
<organism evidence="1 2">
    <name type="scientific">Dysosmobacter acutus</name>
    <dbReference type="NCBI Taxonomy" id="2841504"/>
    <lineage>
        <taxon>Bacteria</taxon>
        <taxon>Bacillati</taxon>
        <taxon>Bacillota</taxon>
        <taxon>Clostridia</taxon>
        <taxon>Eubacteriales</taxon>
        <taxon>Oscillospiraceae</taxon>
        <taxon>Dysosmobacter</taxon>
    </lineage>
</organism>
<keyword evidence="2" id="KW-1185">Reference proteome</keyword>
<gene>
    <name evidence="1" type="ORF">KQI82_11925</name>
</gene>
<dbReference type="EMBL" id="JAHLQN010000001">
    <property type="protein sequence ID" value="MBU5627618.1"/>
    <property type="molecule type" value="Genomic_DNA"/>
</dbReference>
<dbReference type="PANTHER" id="PTHR43881">
    <property type="entry name" value="GAMMA-GLUTAMYLTRANSPEPTIDASE (AFU_ORTHOLOGUE AFUA_4G13580)"/>
    <property type="match status" value="1"/>
</dbReference>
<evidence type="ECO:0000313" key="1">
    <source>
        <dbReference type="EMBL" id="MBU5627618.1"/>
    </source>
</evidence>
<name>A0ABS6FBG9_9FIRM</name>